<organism evidence="2 3">
    <name type="scientific">Phenylobacterium glaciei</name>
    <dbReference type="NCBI Taxonomy" id="2803784"/>
    <lineage>
        <taxon>Bacteria</taxon>
        <taxon>Pseudomonadati</taxon>
        <taxon>Pseudomonadota</taxon>
        <taxon>Alphaproteobacteria</taxon>
        <taxon>Caulobacterales</taxon>
        <taxon>Caulobacteraceae</taxon>
        <taxon>Phenylobacterium</taxon>
    </lineage>
</organism>
<proteinExistence type="predicted"/>
<keyword evidence="1" id="KW-0732">Signal</keyword>
<evidence type="ECO:0000313" key="3">
    <source>
        <dbReference type="Proteomes" id="UP000622580"/>
    </source>
</evidence>
<dbReference type="InterPro" id="IPR008969">
    <property type="entry name" value="CarboxyPept-like_regulatory"/>
</dbReference>
<evidence type="ECO:0000256" key="1">
    <source>
        <dbReference type="SAM" id="SignalP"/>
    </source>
</evidence>
<dbReference type="InterPro" id="IPR034242">
    <property type="entry name" value="MauL"/>
</dbReference>
<dbReference type="AlphaFoldDB" id="A0A941D325"/>
<keyword evidence="3" id="KW-1185">Reference proteome</keyword>
<dbReference type="SUPFAM" id="SSF49503">
    <property type="entry name" value="Cupredoxins"/>
    <property type="match status" value="1"/>
</dbReference>
<feature type="chain" id="PRO_5036737079" evidence="1">
    <location>
        <begin position="21"/>
        <end position="211"/>
    </location>
</feature>
<reference evidence="2" key="1">
    <citation type="submission" date="2021-04" db="EMBL/GenBank/DDBJ databases">
        <title>Draft genome assembly of strain Phenylobacterium sp. 20VBR1 using MiniION and Illumina platforms.</title>
        <authorList>
            <person name="Thomas F.A."/>
            <person name="Krishnan K.P."/>
            <person name="Sinha R.K."/>
        </authorList>
    </citation>
    <scope>NUCLEOTIDE SEQUENCE</scope>
    <source>
        <strain evidence="2">20VBR1</strain>
    </source>
</reference>
<evidence type="ECO:0000313" key="2">
    <source>
        <dbReference type="EMBL" id="MBR7621400.1"/>
    </source>
</evidence>
<comment type="caution">
    <text evidence="2">The sequence shown here is derived from an EMBL/GenBank/DDBJ whole genome shotgun (WGS) entry which is preliminary data.</text>
</comment>
<dbReference type="RefSeq" id="WP_215342541.1">
    <property type="nucleotide sequence ID" value="NZ_JAGSGD010000001.1"/>
</dbReference>
<dbReference type="CDD" id="cd04221">
    <property type="entry name" value="MauL"/>
    <property type="match status" value="1"/>
</dbReference>
<sequence>MRALILSALAALSLSSKALAGDLSVVVRNAQGQPVKDAVVTLKPAAGGAPGAPIKFTWPYSVAQQNISFNPFVLIVPVGSNVNFPNKDNVRHHVYSFSPTKKFELKLYGRDESRSVLFDKAGVVALGCNIHDQMIAYVVVVDTAYAAKTGADGFALIRNAPAGNAVMTVWQPYVKTAKNQVVKTIAIPAAGGRQDVSVDLRPAPGAMSMIH</sequence>
<dbReference type="InterPro" id="IPR008972">
    <property type="entry name" value="Cupredoxin"/>
</dbReference>
<protein>
    <submittedName>
        <fullName evidence="2">Methylamine utilization protein</fullName>
    </submittedName>
</protein>
<dbReference type="Proteomes" id="UP000622580">
    <property type="component" value="Unassembled WGS sequence"/>
</dbReference>
<name>A0A941D325_9CAUL</name>
<dbReference type="EMBL" id="JAGSGD010000001">
    <property type="protein sequence ID" value="MBR7621400.1"/>
    <property type="molecule type" value="Genomic_DNA"/>
</dbReference>
<gene>
    <name evidence="2" type="ORF">JKL49_18550</name>
</gene>
<dbReference type="Gene3D" id="2.60.40.420">
    <property type="entry name" value="Cupredoxins - blue copper proteins"/>
    <property type="match status" value="1"/>
</dbReference>
<feature type="signal peptide" evidence="1">
    <location>
        <begin position="1"/>
        <end position="20"/>
    </location>
</feature>
<dbReference type="SUPFAM" id="SSF49464">
    <property type="entry name" value="Carboxypeptidase regulatory domain-like"/>
    <property type="match status" value="1"/>
</dbReference>
<accession>A0A941D325</accession>